<protein>
    <submittedName>
        <fullName evidence="3">Uncharacterized protein LOC130508553</fullName>
    </submittedName>
</protein>
<dbReference type="PANTHER" id="PTHR48475">
    <property type="entry name" value="RIBONUCLEASE H"/>
    <property type="match status" value="1"/>
</dbReference>
<accession>A0A9W3D8S2</accession>
<dbReference type="RefSeq" id="XP_056860098.1">
    <property type="nucleotide sequence ID" value="XM_057004118.1"/>
</dbReference>
<dbReference type="InterPro" id="IPR012337">
    <property type="entry name" value="RNaseH-like_sf"/>
</dbReference>
<dbReference type="GO" id="GO:0003676">
    <property type="term" value="F:nucleic acid binding"/>
    <property type="evidence" value="ECO:0007669"/>
    <property type="project" value="InterPro"/>
</dbReference>
<dbReference type="OrthoDB" id="1938451at2759"/>
<dbReference type="InterPro" id="IPR043502">
    <property type="entry name" value="DNA/RNA_pol_sf"/>
</dbReference>
<dbReference type="KEGG" id="rsz:130508553"/>
<reference evidence="2" key="1">
    <citation type="journal article" date="2019" name="Database">
        <title>The radish genome database (RadishGD): an integrated information resource for radish genomics.</title>
        <authorList>
            <person name="Yu H.J."/>
            <person name="Baek S."/>
            <person name="Lee Y.J."/>
            <person name="Cho A."/>
            <person name="Mun J.H."/>
        </authorList>
    </citation>
    <scope>NUCLEOTIDE SEQUENCE [LARGE SCALE GENOMIC DNA]</scope>
    <source>
        <strain evidence="2">cv. WK10039</strain>
    </source>
</reference>
<dbReference type="AlphaFoldDB" id="A0A9W3D8S2"/>
<dbReference type="InterPro" id="IPR041577">
    <property type="entry name" value="RT_RNaseH_2"/>
</dbReference>
<dbReference type="InterPro" id="IPR036397">
    <property type="entry name" value="RNaseH_sf"/>
</dbReference>
<reference evidence="3" key="2">
    <citation type="submission" date="2025-08" db="UniProtKB">
        <authorList>
            <consortium name="RefSeq"/>
        </authorList>
    </citation>
    <scope>IDENTIFICATION</scope>
    <source>
        <tissue evidence="3">Leaf</tissue>
    </source>
</reference>
<dbReference type="SUPFAM" id="SSF56672">
    <property type="entry name" value="DNA/RNA polymerases"/>
    <property type="match status" value="1"/>
</dbReference>
<dbReference type="Pfam" id="PF17919">
    <property type="entry name" value="RT_RNaseH_2"/>
    <property type="match status" value="1"/>
</dbReference>
<name>A0A9W3D8S2_RAPSA</name>
<evidence type="ECO:0000313" key="3">
    <source>
        <dbReference type="RefSeq" id="XP_056860098.1"/>
    </source>
</evidence>
<dbReference type="GeneID" id="130508553"/>
<dbReference type="Proteomes" id="UP000504610">
    <property type="component" value="Chromosome 2"/>
</dbReference>
<sequence>MAALSRFISRLTDKSHAFFETLKDPKDFQWTDKCEQTLSDLKDYLTTPPLLSKPLEGEVLLLYLAVSEHAVSAVLVREEGRKQHCIYYVSKSLLDAETRYNHLEKLALALVNAARKLRHYFKAHQIVVVTSFPIKAVLHKPEVSGRLAKWAIELGEYDVIFRPATAIKSQVLADFVAEFSPVMLPALEQEVKLRDSEGEKGEWTLYVDWSTPRHPQSNGQAESTNKTVVNMLKKCLEDAHGRWAEELHRVLWVYRTTPKTATQETSFSLVYCAEAVIPTEVHIRTTVSEFLSEEENNELMSLSLDLLDEKREAARLINVSYQLKVAKSYNKKVRYSTF</sequence>
<gene>
    <name evidence="3" type="primary">LOC130508553</name>
</gene>
<proteinExistence type="predicted"/>
<dbReference type="Gene3D" id="3.30.70.270">
    <property type="match status" value="1"/>
</dbReference>
<organism evidence="2 3">
    <name type="scientific">Raphanus sativus</name>
    <name type="common">Radish</name>
    <name type="synonym">Raphanus raphanistrum var. sativus</name>
    <dbReference type="NCBI Taxonomy" id="3726"/>
    <lineage>
        <taxon>Eukaryota</taxon>
        <taxon>Viridiplantae</taxon>
        <taxon>Streptophyta</taxon>
        <taxon>Embryophyta</taxon>
        <taxon>Tracheophyta</taxon>
        <taxon>Spermatophyta</taxon>
        <taxon>Magnoliopsida</taxon>
        <taxon>eudicotyledons</taxon>
        <taxon>Gunneridae</taxon>
        <taxon>Pentapetalae</taxon>
        <taxon>rosids</taxon>
        <taxon>malvids</taxon>
        <taxon>Brassicales</taxon>
        <taxon>Brassicaceae</taxon>
        <taxon>Brassiceae</taxon>
        <taxon>Raphanus</taxon>
    </lineage>
</organism>
<keyword evidence="2" id="KW-1185">Reference proteome</keyword>
<feature type="domain" description="Reverse transcriptase/retrotransposon-derived protein RNase H-like" evidence="1">
    <location>
        <begin position="30"/>
        <end position="128"/>
    </location>
</feature>
<dbReference type="InterPro" id="IPR043128">
    <property type="entry name" value="Rev_trsase/Diguanyl_cyclase"/>
</dbReference>
<dbReference type="Gene3D" id="3.30.420.10">
    <property type="entry name" value="Ribonuclease H-like superfamily/Ribonuclease H"/>
    <property type="match status" value="1"/>
</dbReference>
<evidence type="ECO:0000259" key="1">
    <source>
        <dbReference type="Pfam" id="PF17919"/>
    </source>
</evidence>
<dbReference type="PANTHER" id="PTHR48475:SF2">
    <property type="entry name" value="RIBONUCLEASE H"/>
    <property type="match status" value="1"/>
</dbReference>
<dbReference type="SUPFAM" id="SSF53098">
    <property type="entry name" value="Ribonuclease H-like"/>
    <property type="match status" value="1"/>
</dbReference>
<evidence type="ECO:0000313" key="2">
    <source>
        <dbReference type="Proteomes" id="UP000504610"/>
    </source>
</evidence>